<reference evidence="2 3" key="1">
    <citation type="journal article" date="2024" name="Commun. Biol.">
        <title>Comparative genomic analysis of thermophilic fungi reveals convergent evolutionary adaptations and gene losses.</title>
        <authorList>
            <person name="Steindorff A.S."/>
            <person name="Aguilar-Pontes M.V."/>
            <person name="Robinson A.J."/>
            <person name="Andreopoulos B."/>
            <person name="LaButti K."/>
            <person name="Kuo A."/>
            <person name="Mondo S."/>
            <person name="Riley R."/>
            <person name="Otillar R."/>
            <person name="Haridas S."/>
            <person name="Lipzen A."/>
            <person name="Grimwood J."/>
            <person name="Schmutz J."/>
            <person name="Clum A."/>
            <person name="Reid I.D."/>
            <person name="Moisan M.C."/>
            <person name="Butler G."/>
            <person name="Nguyen T.T.M."/>
            <person name="Dewar K."/>
            <person name="Conant G."/>
            <person name="Drula E."/>
            <person name="Henrissat B."/>
            <person name="Hansel C."/>
            <person name="Singer S."/>
            <person name="Hutchinson M.I."/>
            <person name="de Vries R.P."/>
            <person name="Natvig D.O."/>
            <person name="Powell A.J."/>
            <person name="Tsang A."/>
            <person name="Grigoriev I.V."/>
        </authorList>
    </citation>
    <scope>NUCLEOTIDE SEQUENCE [LARGE SCALE GENOMIC DNA]</scope>
    <source>
        <strain evidence="2 3">ATCC 24622</strain>
    </source>
</reference>
<evidence type="ECO:0000256" key="1">
    <source>
        <dbReference type="SAM" id="MobiDB-lite"/>
    </source>
</evidence>
<evidence type="ECO:0000313" key="3">
    <source>
        <dbReference type="Proteomes" id="UP001586593"/>
    </source>
</evidence>
<accession>A0ABR3V224</accession>
<feature type="region of interest" description="Disordered" evidence="1">
    <location>
        <begin position="44"/>
        <end position="70"/>
    </location>
</feature>
<dbReference type="Proteomes" id="UP001586593">
    <property type="component" value="Unassembled WGS sequence"/>
</dbReference>
<protein>
    <submittedName>
        <fullName evidence="2">Uncharacterized protein</fullName>
    </submittedName>
</protein>
<feature type="compositionally biased region" description="Basic residues" evidence="1">
    <location>
        <begin position="54"/>
        <end position="70"/>
    </location>
</feature>
<evidence type="ECO:0000313" key="2">
    <source>
        <dbReference type="EMBL" id="KAL1835526.1"/>
    </source>
</evidence>
<organism evidence="2 3">
    <name type="scientific">Phialemonium thermophilum</name>
    <dbReference type="NCBI Taxonomy" id="223376"/>
    <lineage>
        <taxon>Eukaryota</taxon>
        <taxon>Fungi</taxon>
        <taxon>Dikarya</taxon>
        <taxon>Ascomycota</taxon>
        <taxon>Pezizomycotina</taxon>
        <taxon>Sordariomycetes</taxon>
        <taxon>Sordariomycetidae</taxon>
        <taxon>Cephalothecales</taxon>
        <taxon>Cephalothecaceae</taxon>
        <taxon>Phialemonium</taxon>
    </lineage>
</organism>
<keyword evidence="3" id="KW-1185">Reference proteome</keyword>
<dbReference type="EMBL" id="JAZHXJ010003103">
    <property type="protein sequence ID" value="KAL1835526.1"/>
    <property type="molecule type" value="Genomic_DNA"/>
</dbReference>
<comment type="caution">
    <text evidence="2">The sequence shown here is derived from an EMBL/GenBank/DDBJ whole genome shotgun (WGS) entry which is preliminary data.</text>
</comment>
<proteinExistence type="predicted"/>
<gene>
    <name evidence="2" type="ORF">VTK73DRAFT_5585</name>
</gene>
<sequence>MTSLHLDPADDVRLQKRARGRGSRTYLAVDFELLDARHDRDVDGGVNWGEKTANRTKRKTEKKRKREEKTYRKQLRRNSRCHLGQIVWLAVNSYYSCSVVAAFGAGGDAVEGCVVLCRWHRERYPRNVGGAGLTDHPGARPAWQLFWGAGWQVQLFSLTAARFC</sequence>
<name>A0ABR3V224_9PEZI</name>